<dbReference type="Gene3D" id="3.40.50.300">
    <property type="entry name" value="P-loop containing nucleotide triphosphate hydrolases"/>
    <property type="match status" value="1"/>
</dbReference>
<organism evidence="12 13">
    <name type="scientific">Vallicoccus soli</name>
    <dbReference type="NCBI Taxonomy" id="2339232"/>
    <lineage>
        <taxon>Bacteria</taxon>
        <taxon>Bacillati</taxon>
        <taxon>Actinomycetota</taxon>
        <taxon>Actinomycetes</taxon>
        <taxon>Motilibacterales</taxon>
        <taxon>Vallicoccaceae</taxon>
        <taxon>Vallicoccus</taxon>
    </lineage>
</organism>
<evidence type="ECO:0000256" key="7">
    <source>
        <dbReference type="ARBA" id="ARBA00022741"/>
    </source>
</evidence>
<evidence type="ECO:0000256" key="11">
    <source>
        <dbReference type="ARBA" id="ARBA00032441"/>
    </source>
</evidence>
<keyword evidence="5" id="KW-0819">tRNA processing</keyword>
<evidence type="ECO:0000313" key="13">
    <source>
        <dbReference type="Proteomes" id="UP000265614"/>
    </source>
</evidence>
<accession>A0A3A3YZM4</accession>
<evidence type="ECO:0000256" key="10">
    <source>
        <dbReference type="ARBA" id="ARBA00024908"/>
    </source>
</evidence>
<evidence type="ECO:0000256" key="3">
    <source>
        <dbReference type="ARBA" id="ARBA00019010"/>
    </source>
</evidence>
<evidence type="ECO:0000313" key="12">
    <source>
        <dbReference type="EMBL" id="RJK93510.1"/>
    </source>
</evidence>
<evidence type="ECO:0000256" key="1">
    <source>
        <dbReference type="ARBA" id="ARBA00004496"/>
    </source>
</evidence>
<dbReference type="PANTHER" id="PTHR33540:SF2">
    <property type="entry name" value="TRNA THREONYLCARBAMOYLADENOSINE BIOSYNTHESIS PROTEIN TSAE"/>
    <property type="match status" value="1"/>
</dbReference>
<comment type="function">
    <text evidence="10">Required for the formation of a threonylcarbamoyl group on adenosine at position 37 (t(6)A37) in tRNAs that read codons beginning with adenine. Is involved in the transfer of the threonylcarbamoyl moiety of threonylcarbamoyl-AMP (TC-AMP) to the N6 group of A37, together with TsaD and TsaB. TsaE seems to play an indirect role in the t(6)A biosynthesis pathway, possibly in regulating the core enzymatic function of TsaD.</text>
</comment>
<proteinExistence type="inferred from homology"/>
<keyword evidence="12" id="KW-0808">Transferase</keyword>
<dbReference type="NCBIfam" id="TIGR00150">
    <property type="entry name" value="T6A_YjeE"/>
    <property type="match status" value="1"/>
</dbReference>
<evidence type="ECO:0000256" key="4">
    <source>
        <dbReference type="ARBA" id="ARBA00022490"/>
    </source>
</evidence>
<dbReference type="GO" id="GO:0005737">
    <property type="term" value="C:cytoplasm"/>
    <property type="evidence" value="ECO:0007669"/>
    <property type="project" value="UniProtKB-SubCell"/>
</dbReference>
<gene>
    <name evidence="12" type="primary">tsaE</name>
    <name evidence="12" type="ORF">D5H78_16880</name>
</gene>
<dbReference type="PANTHER" id="PTHR33540">
    <property type="entry name" value="TRNA THREONYLCARBAMOYLADENOSINE BIOSYNTHESIS PROTEIN TSAE"/>
    <property type="match status" value="1"/>
</dbReference>
<dbReference type="AlphaFoldDB" id="A0A3A3YZM4"/>
<evidence type="ECO:0000256" key="2">
    <source>
        <dbReference type="ARBA" id="ARBA00007599"/>
    </source>
</evidence>
<dbReference type="EMBL" id="QZEZ01000009">
    <property type="protein sequence ID" value="RJK93510.1"/>
    <property type="molecule type" value="Genomic_DNA"/>
</dbReference>
<dbReference type="GO" id="GO:0005524">
    <property type="term" value="F:ATP binding"/>
    <property type="evidence" value="ECO:0007669"/>
    <property type="project" value="UniProtKB-KW"/>
</dbReference>
<keyword evidence="13" id="KW-1185">Reference proteome</keyword>
<protein>
    <recommendedName>
        <fullName evidence="3">tRNA threonylcarbamoyladenosine biosynthesis protein TsaE</fullName>
    </recommendedName>
    <alternativeName>
        <fullName evidence="11">t(6)A37 threonylcarbamoyladenosine biosynthesis protein TsaE</fullName>
    </alternativeName>
</protein>
<evidence type="ECO:0000256" key="5">
    <source>
        <dbReference type="ARBA" id="ARBA00022694"/>
    </source>
</evidence>
<sequence>MVALGRRLAGLLRAGDLVVLSGGLGAGKTTLTRGIGEGLGVRGEVTSPTFVIARAHPSTSGGPDLVHVDAYRLGGLDEVDDLDLDSSLAESVTVVEWGEGRVESLAQDRLEVRIERPRGDAEGDERRVELTGVGERWRDALGVLA</sequence>
<evidence type="ECO:0000256" key="8">
    <source>
        <dbReference type="ARBA" id="ARBA00022840"/>
    </source>
</evidence>
<dbReference type="RefSeq" id="WP_119951696.1">
    <property type="nucleotide sequence ID" value="NZ_QZEZ01000009.1"/>
</dbReference>
<dbReference type="Pfam" id="PF02367">
    <property type="entry name" value="TsaE"/>
    <property type="match status" value="1"/>
</dbReference>
<dbReference type="GO" id="GO:0016740">
    <property type="term" value="F:transferase activity"/>
    <property type="evidence" value="ECO:0007669"/>
    <property type="project" value="UniProtKB-KW"/>
</dbReference>
<keyword evidence="7" id="KW-0547">Nucleotide-binding</keyword>
<keyword evidence="4" id="KW-0963">Cytoplasm</keyword>
<dbReference type="GO" id="GO:0046872">
    <property type="term" value="F:metal ion binding"/>
    <property type="evidence" value="ECO:0007669"/>
    <property type="project" value="UniProtKB-KW"/>
</dbReference>
<dbReference type="OrthoDB" id="9800307at2"/>
<dbReference type="InterPro" id="IPR027417">
    <property type="entry name" value="P-loop_NTPase"/>
</dbReference>
<evidence type="ECO:0000256" key="9">
    <source>
        <dbReference type="ARBA" id="ARBA00022842"/>
    </source>
</evidence>
<dbReference type="InterPro" id="IPR003442">
    <property type="entry name" value="T6A_TsaE"/>
</dbReference>
<dbReference type="SUPFAM" id="SSF52540">
    <property type="entry name" value="P-loop containing nucleoside triphosphate hydrolases"/>
    <property type="match status" value="1"/>
</dbReference>
<reference evidence="12 13" key="1">
    <citation type="submission" date="2018-09" db="EMBL/GenBank/DDBJ databases">
        <title>YIM 75000 draft genome.</title>
        <authorList>
            <person name="Tang S."/>
            <person name="Feng Y."/>
        </authorList>
    </citation>
    <scope>NUCLEOTIDE SEQUENCE [LARGE SCALE GENOMIC DNA]</scope>
    <source>
        <strain evidence="12 13">YIM 75000</strain>
    </source>
</reference>
<keyword evidence="6" id="KW-0479">Metal-binding</keyword>
<evidence type="ECO:0000256" key="6">
    <source>
        <dbReference type="ARBA" id="ARBA00022723"/>
    </source>
</evidence>
<dbReference type="GO" id="GO:0002949">
    <property type="term" value="P:tRNA threonylcarbamoyladenosine modification"/>
    <property type="evidence" value="ECO:0007669"/>
    <property type="project" value="InterPro"/>
</dbReference>
<comment type="subcellular location">
    <subcellularLocation>
        <location evidence="1">Cytoplasm</location>
    </subcellularLocation>
</comment>
<dbReference type="Proteomes" id="UP000265614">
    <property type="component" value="Unassembled WGS sequence"/>
</dbReference>
<name>A0A3A3YZM4_9ACTN</name>
<comment type="caution">
    <text evidence="12">The sequence shown here is derived from an EMBL/GenBank/DDBJ whole genome shotgun (WGS) entry which is preliminary data.</text>
</comment>
<keyword evidence="8" id="KW-0067">ATP-binding</keyword>
<keyword evidence="9" id="KW-0460">Magnesium</keyword>
<comment type="similarity">
    <text evidence="2">Belongs to the TsaE family.</text>
</comment>